<organism evidence="4 5">
    <name type="scientific">Mycena indigotica</name>
    <dbReference type="NCBI Taxonomy" id="2126181"/>
    <lineage>
        <taxon>Eukaryota</taxon>
        <taxon>Fungi</taxon>
        <taxon>Dikarya</taxon>
        <taxon>Basidiomycota</taxon>
        <taxon>Agaricomycotina</taxon>
        <taxon>Agaricomycetes</taxon>
        <taxon>Agaricomycetidae</taxon>
        <taxon>Agaricales</taxon>
        <taxon>Marasmiineae</taxon>
        <taxon>Mycenaceae</taxon>
        <taxon>Mycena</taxon>
    </lineage>
</organism>
<dbReference type="PANTHER" id="PTHR10194:SF142">
    <property type="entry name" value="NEUROFIBROMIN"/>
    <property type="match status" value="1"/>
</dbReference>
<keyword evidence="5" id="KW-1185">Reference proteome</keyword>
<evidence type="ECO:0000313" key="5">
    <source>
        <dbReference type="Proteomes" id="UP000636479"/>
    </source>
</evidence>
<dbReference type="Gene3D" id="1.10.506.10">
    <property type="entry name" value="GTPase Activation - p120gap, domain 1"/>
    <property type="match status" value="2"/>
</dbReference>
<dbReference type="InterPro" id="IPR008936">
    <property type="entry name" value="Rho_GTPase_activation_prot"/>
</dbReference>
<reference evidence="4" key="1">
    <citation type="submission" date="2020-05" db="EMBL/GenBank/DDBJ databases">
        <title>Mycena genomes resolve the evolution of fungal bioluminescence.</title>
        <authorList>
            <person name="Tsai I.J."/>
        </authorList>
    </citation>
    <scope>NUCLEOTIDE SEQUENCE</scope>
    <source>
        <strain evidence="4">171206Taipei</strain>
    </source>
</reference>
<dbReference type="GO" id="GO:0005096">
    <property type="term" value="F:GTPase activator activity"/>
    <property type="evidence" value="ECO:0007669"/>
    <property type="project" value="UniProtKB-KW"/>
</dbReference>
<keyword evidence="1" id="KW-0343">GTPase activation</keyword>
<dbReference type="PANTHER" id="PTHR10194">
    <property type="entry name" value="RAS GTPASE-ACTIVATING PROTEINS"/>
    <property type="match status" value="1"/>
</dbReference>
<dbReference type="Proteomes" id="UP000636479">
    <property type="component" value="Unassembled WGS sequence"/>
</dbReference>
<dbReference type="InterPro" id="IPR023152">
    <property type="entry name" value="RasGAP_CS"/>
</dbReference>
<dbReference type="EMBL" id="JACAZF010000010">
    <property type="protein sequence ID" value="KAF7293602.1"/>
    <property type="molecule type" value="Genomic_DNA"/>
</dbReference>
<dbReference type="InterPro" id="IPR001936">
    <property type="entry name" value="RasGAP_dom"/>
</dbReference>
<sequence>MFLASLGGACVQDGINLRFLSTVIPRPAVLKLIIESTPINSEEIMSIDISGTMHSLASFIGRFNASPEHLAQTELNFACLRTCVKLLDRLQIRPPEEAAAGDDSAHSVSRLCPKYSSLLVRGHIECQLDDVRSDNVSEAMSIHKKNRVAQREAELRELVITGLTHMVSANSEHGFKQSSLPVSSLKAPEFEIEAVPAAVNRHSRLLELMKGLNMVLVMAICETCPQSEVEIMVSVMLNLFDTRSTLMALLKYMIEREVAATENEAQLFRSNTTCTRFLSAFAKVHGYTYLRSLIIPLIKAMAAVPPGHGYELDPGKPDVGETKAAQNLENVKVIASTFLEIISMSLPTLLRQMSREICTPISKVVQNVWPDCKFSPMGAFIFLRFISPAIVAPETIDVEIPKDLTPGRAVVDSSRTYDHHQDHPEFSE</sequence>
<dbReference type="PROSITE" id="PS50018">
    <property type="entry name" value="RAS_GTPASE_ACTIV_2"/>
    <property type="match status" value="1"/>
</dbReference>
<proteinExistence type="predicted"/>
<dbReference type="AlphaFoldDB" id="A0A8H6S732"/>
<evidence type="ECO:0000256" key="2">
    <source>
        <dbReference type="ARBA" id="ARBA00022553"/>
    </source>
</evidence>
<dbReference type="SUPFAM" id="SSF48350">
    <property type="entry name" value="GTPase activation domain, GAP"/>
    <property type="match status" value="1"/>
</dbReference>
<evidence type="ECO:0000313" key="4">
    <source>
        <dbReference type="EMBL" id="KAF7293602.1"/>
    </source>
</evidence>
<gene>
    <name evidence="4" type="ORF">MIND_01139400</name>
</gene>
<dbReference type="SMART" id="SM00323">
    <property type="entry name" value="RasGAP"/>
    <property type="match status" value="1"/>
</dbReference>
<keyword evidence="2" id="KW-0597">Phosphoprotein</keyword>
<feature type="domain" description="Ras-GAP" evidence="3">
    <location>
        <begin position="228"/>
        <end position="422"/>
    </location>
</feature>
<dbReference type="OrthoDB" id="3033639at2759"/>
<dbReference type="GeneID" id="59350449"/>
<accession>A0A8H6S732</accession>
<name>A0A8H6S732_9AGAR</name>
<dbReference type="Pfam" id="PF00616">
    <property type="entry name" value="RasGAP"/>
    <property type="match status" value="1"/>
</dbReference>
<evidence type="ECO:0000259" key="3">
    <source>
        <dbReference type="PROSITE" id="PS50018"/>
    </source>
</evidence>
<evidence type="ECO:0000256" key="1">
    <source>
        <dbReference type="ARBA" id="ARBA00022468"/>
    </source>
</evidence>
<dbReference type="PROSITE" id="PS00509">
    <property type="entry name" value="RAS_GTPASE_ACTIV_1"/>
    <property type="match status" value="1"/>
</dbReference>
<dbReference type="InterPro" id="IPR039360">
    <property type="entry name" value="Ras_GTPase"/>
</dbReference>
<protein>
    <submittedName>
        <fullName evidence="4">Ras-GAP domain-containing protein</fullName>
    </submittedName>
</protein>
<dbReference type="RefSeq" id="XP_037215765.1">
    <property type="nucleotide sequence ID" value="XM_037367933.1"/>
</dbReference>
<comment type="caution">
    <text evidence="4">The sequence shown here is derived from an EMBL/GenBank/DDBJ whole genome shotgun (WGS) entry which is preliminary data.</text>
</comment>